<comment type="similarity">
    <text evidence="1">Belongs to the TRAFAC class TrmE-Era-EngA-EngB-Septin-like GTPase superfamily. AIG1/Toc34/Toc159-like paraseptin GTPase family. IAN subfamily.</text>
</comment>
<dbReference type="PANTHER" id="PTHR10903:SF62">
    <property type="entry name" value="GTPASE IMAP FAMILY MEMBER 4-LIKE-RELATED"/>
    <property type="match status" value="1"/>
</dbReference>
<proteinExistence type="inferred from homology"/>
<dbReference type="PANTHER" id="PTHR10903">
    <property type="entry name" value="GTPASE, IMAP FAMILY MEMBER-RELATED"/>
    <property type="match status" value="1"/>
</dbReference>
<name>A0AAW0NZK7_9GOBI</name>
<dbReference type="AlphaFoldDB" id="A0AAW0NZK7"/>
<keyword evidence="7" id="KW-1185">Reference proteome</keyword>
<accession>A0AAW0NZK7</accession>
<evidence type="ECO:0000256" key="1">
    <source>
        <dbReference type="ARBA" id="ARBA00008535"/>
    </source>
</evidence>
<keyword evidence="4" id="KW-0472">Membrane</keyword>
<organism evidence="6 7">
    <name type="scientific">Mugilogobius chulae</name>
    <name type="common">yellowstripe goby</name>
    <dbReference type="NCBI Taxonomy" id="88201"/>
    <lineage>
        <taxon>Eukaryota</taxon>
        <taxon>Metazoa</taxon>
        <taxon>Chordata</taxon>
        <taxon>Craniata</taxon>
        <taxon>Vertebrata</taxon>
        <taxon>Euteleostomi</taxon>
        <taxon>Actinopterygii</taxon>
        <taxon>Neopterygii</taxon>
        <taxon>Teleostei</taxon>
        <taxon>Neoteleostei</taxon>
        <taxon>Acanthomorphata</taxon>
        <taxon>Gobiaria</taxon>
        <taxon>Gobiiformes</taxon>
        <taxon>Gobioidei</taxon>
        <taxon>Gobiidae</taxon>
        <taxon>Gobionellinae</taxon>
        <taxon>Mugilogobius</taxon>
    </lineage>
</organism>
<feature type="domain" description="AIG1-type G" evidence="5">
    <location>
        <begin position="1"/>
        <end position="148"/>
    </location>
</feature>
<dbReference type="InterPro" id="IPR006703">
    <property type="entry name" value="G_AIG1"/>
</dbReference>
<evidence type="ECO:0000259" key="5">
    <source>
        <dbReference type="PROSITE" id="PS51720"/>
    </source>
</evidence>
<dbReference type="InterPro" id="IPR045058">
    <property type="entry name" value="GIMA/IAN/Toc"/>
</dbReference>
<dbReference type="SUPFAM" id="SSF52540">
    <property type="entry name" value="P-loop containing nucleoside triphosphate hydrolases"/>
    <property type="match status" value="1"/>
</dbReference>
<evidence type="ECO:0000256" key="3">
    <source>
        <dbReference type="ARBA" id="ARBA00023134"/>
    </source>
</evidence>
<keyword evidence="4" id="KW-0812">Transmembrane</keyword>
<gene>
    <name evidence="6" type="ORF">WMY93_014635</name>
</gene>
<keyword evidence="2" id="KW-0547">Nucleotide-binding</keyword>
<keyword evidence="4" id="KW-1133">Transmembrane helix</keyword>
<dbReference type="Pfam" id="PF04548">
    <property type="entry name" value="AIG1"/>
    <property type="match status" value="1"/>
</dbReference>
<keyword evidence="3" id="KW-0342">GTP-binding</keyword>
<feature type="transmembrane region" description="Helical" evidence="4">
    <location>
        <begin position="153"/>
        <end position="181"/>
    </location>
</feature>
<evidence type="ECO:0000256" key="2">
    <source>
        <dbReference type="ARBA" id="ARBA00022741"/>
    </source>
</evidence>
<dbReference type="Gene3D" id="3.40.50.300">
    <property type="entry name" value="P-loop containing nucleotide triphosphate hydrolases"/>
    <property type="match status" value="1"/>
</dbReference>
<sequence>MAQACTESTDLSSELLKCIEECAPGPHAFLLLLKVEKYTRQEQAVVDVILKYFSEEALKYTTVVFTHGDNLPETEKIEDWARKNEKLKLLIEKCGGRCLVLDNKYWDNKQDPYRNNQVQIRELLNTINITVEKNGGSCYTNKMLQRVATDKSFLVTLVGVSTGVLLGALLGVPVMVAVILSPRGTLLGVPGETVALGGLTIVGGAAYGGYRGYKAAEQERERERKGERRKGGA</sequence>
<protein>
    <recommendedName>
        <fullName evidence="5">AIG1-type G domain-containing protein</fullName>
    </recommendedName>
</protein>
<dbReference type="InterPro" id="IPR027417">
    <property type="entry name" value="P-loop_NTPase"/>
</dbReference>
<dbReference type="PROSITE" id="PS51720">
    <property type="entry name" value="G_AIG1"/>
    <property type="match status" value="1"/>
</dbReference>
<dbReference type="Proteomes" id="UP001460270">
    <property type="component" value="Unassembled WGS sequence"/>
</dbReference>
<comment type="caution">
    <text evidence="6">The sequence shown here is derived from an EMBL/GenBank/DDBJ whole genome shotgun (WGS) entry which is preliminary data.</text>
</comment>
<reference evidence="7" key="1">
    <citation type="submission" date="2024-04" db="EMBL/GenBank/DDBJ databases">
        <title>Salinicola lusitanus LLJ914,a marine bacterium isolated from the Okinawa Trough.</title>
        <authorList>
            <person name="Li J."/>
        </authorList>
    </citation>
    <scope>NUCLEOTIDE SEQUENCE [LARGE SCALE GENOMIC DNA]</scope>
</reference>
<evidence type="ECO:0000313" key="6">
    <source>
        <dbReference type="EMBL" id="KAK7909951.1"/>
    </source>
</evidence>
<evidence type="ECO:0000313" key="7">
    <source>
        <dbReference type="Proteomes" id="UP001460270"/>
    </source>
</evidence>
<dbReference type="EMBL" id="JBBPFD010000010">
    <property type="protein sequence ID" value="KAK7909951.1"/>
    <property type="molecule type" value="Genomic_DNA"/>
</dbReference>
<evidence type="ECO:0000256" key="4">
    <source>
        <dbReference type="SAM" id="Phobius"/>
    </source>
</evidence>
<dbReference type="GO" id="GO:0005525">
    <property type="term" value="F:GTP binding"/>
    <property type="evidence" value="ECO:0007669"/>
    <property type="project" value="UniProtKB-KW"/>
</dbReference>
<feature type="transmembrane region" description="Helical" evidence="4">
    <location>
        <begin position="193"/>
        <end position="210"/>
    </location>
</feature>